<feature type="region of interest" description="Disordered" evidence="4">
    <location>
        <begin position="67"/>
        <end position="86"/>
    </location>
</feature>
<evidence type="ECO:0000256" key="2">
    <source>
        <dbReference type="ARBA" id="ARBA00022980"/>
    </source>
</evidence>
<protein>
    <recommendedName>
        <fullName evidence="7">Ribosomal protein L3</fullName>
    </recommendedName>
</protein>
<organism evidence="5 6">
    <name type="scientific">Rotaria socialis</name>
    <dbReference type="NCBI Taxonomy" id="392032"/>
    <lineage>
        <taxon>Eukaryota</taxon>
        <taxon>Metazoa</taxon>
        <taxon>Spiralia</taxon>
        <taxon>Gnathifera</taxon>
        <taxon>Rotifera</taxon>
        <taxon>Eurotatoria</taxon>
        <taxon>Bdelloidea</taxon>
        <taxon>Philodinida</taxon>
        <taxon>Philodinidae</taxon>
        <taxon>Rotaria</taxon>
    </lineage>
</organism>
<evidence type="ECO:0000313" key="5">
    <source>
        <dbReference type="EMBL" id="CAF5015446.1"/>
    </source>
</evidence>
<dbReference type="AlphaFoldDB" id="A0A822AT02"/>
<evidence type="ECO:0008006" key="7">
    <source>
        <dbReference type="Google" id="ProtNLM"/>
    </source>
</evidence>
<feature type="compositionally biased region" description="Low complexity" evidence="4">
    <location>
        <begin position="69"/>
        <end position="86"/>
    </location>
</feature>
<dbReference type="GO" id="GO:0022625">
    <property type="term" value="C:cytosolic large ribosomal subunit"/>
    <property type="evidence" value="ECO:0007669"/>
    <property type="project" value="TreeGrafter"/>
</dbReference>
<dbReference type="PANTHER" id="PTHR11363">
    <property type="entry name" value="60S RIBOSOMAL PROTEIN L3-RELATED"/>
    <property type="match status" value="1"/>
</dbReference>
<dbReference type="GO" id="GO:0003723">
    <property type="term" value="F:RNA binding"/>
    <property type="evidence" value="ECO:0007669"/>
    <property type="project" value="TreeGrafter"/>
</dbReference>
<dbReference type="GO" id="GO:0006412">
    <property type="term" value="P:translation"/>
    <property type="evidence" value="ECO:0007669"/>
    <property type="project" value="InterPro"/>
</dbReference>
<comment type="caution">
    <text evidence="5">The sequence shown here is derived from an EMBL/GenBank/DDBJ whole genome shotgun (WGS) entry which is preliminary data.</text>
</comment>
<proteinExistence type="inferred from homology"/>
<gene>
    <name evidence="5" type="ORF">QYT958_LOCUS39468</name>
</gene>
<evidence type="ECO:0000256" key="4">
    <source>
        <dbReference type="SAM" id="MobiDB-lite"/>
    </source>
</evidence>
<dbReference type="EMBL" id="CAJOBR010036985">
    <property type="protein sequence ID" value="CAF5015446.1"/>
    <property type="molecule type" value="Genomic_DNA"/>
</dbReference>
<evidence type="ECO:0000256" key="3">
    <source>
        <dbReference type="ARBA" id="ARBA00023274"/>
    </source>
</evidence>
<accession>A0A822AT02</accession>
<comment type="similarity">
    <text evidence="1">Belongs to the universal ribosomal protein uL3 family.</text>
</comment>
<evidence type="ECO:0000313" key="6">
    <source>
        <dbReference type="Proteomes" id="UP000663848"/>
    </source>
</evidence>
<name>A0A822AT02_9BILA</name>
<dbReference type="Pfam" id="PF00297">
    <property type="entry name" value="Ribosomal_L3"/>
    <property type="match status" value="1"/>
</dbReference>
<dbReference type="GO" id="GO:0003735">
    <property type="term" value="F:structural constituent of ribosome"/>
    <property type="evidence" value="ECO:0007669"/>
    <property type="project" value="InterPro"/>
</dbReference>
<sequence>MIKGCCIGPKKRPITLRKSLILNQKRSHREQIELRFIDTSSKFGHGRFQTHEEKRIFMGPLKKHRLQEEQQLTTTAAATTPQTKSS</sequence>
<reference evidence="5" key="1">
    <citation type="submission" date="2021-02" db="EMBL/GenBank/DDBJ databases">
        <authorList>
            <person name="Nowell W R."/>
        </authorList>
    </citation>
    <scope>NUCLEOTIDE SEQUENCE</scope>
</reference>
<dbReference type="InterPro" id="IPR000597">
    <property type="entry name" value="Ribosomal_uL3"/>
</dbReference>
<keyword evidence="2" id="KW-0689">Ribosomal protein</keyword>
<dbReference type="Gene3D" id="2.40.30.10">
    <property type="entry name" value="Translation factors"/>
    <property type="match status" value="1"/>
</dbReference>
<keyword evidence="3" id="KW-0687">Ribonucleoprotein</keyword>
<dbReference type="InterPro" id="IPR045077">
    <property type="entry name" value="L3_arc_euk"/>
</dbReference>
<dbReference type="FunFam" id="2.40.30.10:FF:000351">
    <property type="entry name" value="Ribosomal protein L3"/>
    <property type="match status" value="1"/>
</dbReference>
<dbReference type="Proteomes" id="UP000663848">
    <property type="component" value="Unassembled WGS sequence"/>
</dbReference>
<evidence type="ECO:0000256" key="1">
    <source>
        <dbReference type="ARBA" id="ARBA00006540"/>
    </source>
</evidence>
<dbReference type="PANTHER" id="PTHR11363:SF5">
    <property type="entry name" value="LARGE RIBOSOMAL SUBUNIT PROTEIN UL3"/>
    <property type="match status" value="1"/>
</dbReference>